<feature type="compositionally biased region" description="Basic and acidic residues" evidence="5">
    <location>
        <begin position="320"/>
        <end position="342"/>
    </location>
</feature>
<dbReference type="InterPro" id="IPR043502">
    <property type="entry name" value="DNA/RNA_pol_sf"/>
</dbReference>
<evidence type="ECO:0000256" key="1">
    <source>
        <dbReference type="ARBA" id="ARBA00022679"/>
    </source>
</evidence>
<dbReference type="AlphaFoldDB" id="A0A9W7CZZ7"/>
<evidence type="ECO:0000313" key="7">
    <source>
        <dbReference type="EMBL" id="GMF51310.1"/>
    </source>
</evidence>
<evidence type="ECO:0000256" key="5">
    <source>
        <dbReference type="SAM" id="MobiDB-lite"/>
    </source>
</evidence>
<dbReference type="SUPFAM" id="SSF56672">
    <property type="entry name" value="DNA/RNA polymerases"/>
    <property type="match status" value="1"/>
</dbReference>
<keyword evidence="1" id="KW-0808">Transferase</keyword>
<dbReference type="InterPro" id="IPR043128">
    <property type="entry name" value="Rev_trsase/Diguanyl_cyclase"/>
</dbReference>
<dbReference type="Gene3D" id="2.40.70.10">
    <property type="entry name" value="Acid Proteases"/>
    <property type="match status" value="1"/>
</dbReference>
<dbReference type="InterPro" id="IPR050951">
    <property type="entry name" value="Retrovirus_Pol_polyprotein"/>
</dbReference>
<dbReference type="Pfam" id="PF00078">
    <property type="entry name" value="RVT_1"/>
    <property type="match status" value="1"/>
</dbReference>
<feature type="compositionally biased region" description="Polar residues" evidence="5">
    <location>
        <begin position="345"/>
        <end position="355"/>
    </location>
</feature>
<accession>A0A9W7CZZ7</accession>
<dbReference type="Proteomes" id="UP001165121">
    <property type="component" value="Unassembled WGS sequence"/>
</dbReference>
<keyword evidence="8" id="KW-1185">Reference proteome</keyword>
<name>A0A9W7CZZ7_9STRA</name>
<dbReference type="PROSITE" id="PS50878">
    <property type="entry name" value="RT_POL"/>
    <property type="match status" value="1"/>
</dbReference>
<keyword evidence="3" id="KW-0540">Nuclease</keyword>
<gene>
    <name evidence="7" type="ORF">Pfra01_002070500</name>
</gene>
<keyword evidence="4" id="KW-0378">Hydrolase</keyword>
<dbReference type="OrthoDB" id="6142245at2759"/>
<feature type="domain" description="Reverse transcriptase" evidence="6">
    <location>
        <begin position="1"/>
        <end position="68"/>
    </location>
</feature>
<keyword evidence="4" id="KW-0255">Endonuclease</keyword>
<dbReference type="InterPro" id="IPR000477">
    <property type="entry name" value="RT_dom"/>
</dbReference>
<sequence>MNGVLRGLTWMTCLVYLDDIIIFTKGEIERHVVELAGVLERLRSAGLSLKLKKSTFATTSMEYLGHHLSDRGVQPAERLVKSVKEFPRPIDDTVEVKRFVHLSGYYRKLIAAFRSIVEPLTRLLKKDMKWQWSEAQKVSFERVKMLLTTRSLLLYPNFGLPFRLVKVYSWIGDCGASNNFVRLQSLARLDFEEVELPGSLLEVRLATGVVVRTEKRVVRARVSYGETKFVDELIVLDLDDKFDMVLCMPWLARHDPVIDWAKRTIVRFRSSGATEGDGPVGAARVPRGACDLPAEAARGAAASDPSAWTLTTERVVREKCEPNHKTQIRSDLRGPRSVKNELCRQLSTPKLNKNG</sequence>
<dbReference type="InterPro" id="IPR021109">
    <property type="entry name" value="Peptidase_aspartic_dom_sf"/>
</dbReference>
<protein>
    <submittedName>
        <fullName evidence="7">Unnamed protein product</fullName>
    </submittedName>
</protein>
<dbReference type="EMBL" id="BSXT01002864">
    <property type="protein sequence ID" value="GMF51310.1"/>
    <property type="molecule type" value="Genomic_DNA"/>
</dbReference>
<dbReference type="CDD" id="cd00303">
    <property type="entry name" value="retropepsin_like"/>
    <property type="match status" value="1"/>
</dbReference>
<reference evidence="7" key="1">
    <citation type="submission" date="2023-04" db="EMBL/GenBank/DDBJ databases">
        <title>Phytophthora fragariaefolia NBRC 109709.</title>
        <authorList>
            <person name="Ichikawa N."/>
            <person name="Sato H."/>
            <person name="Tonouchi N."/>
        </authorList>
    </citation>
    <scope>NUCLEOTIDE SEQUENCE</scope>
    <source>
        <strain evidence="7">NBRC 109709</strain>
    </source>
</reference>
<dbReference type="GO" id="GO:0016779">
    <property type="term" value="F:nucleotidyltransferase activity"/>
    <property type="evidence" value="ECO:0007669"/>
    <property type="project" value="UniProtKB-KW"/>
</dbReference>
<dbReference type="GO" id="GO:0004519">
    <property type="term" value="F:endonuclease activity"/>
    <property type="evidence" value="ECO:0007669"/>
    <property type="project" value="UniProtKB-KW"/>
</dbReference>
<evidence type="ECO:0000313" key="8">
    <source>
        <dbReference type="Proteomes" id="UP001165121"/>
    </source>
</evidence>
<organism evidence="7 8">
    <name type="scientific">Phytophthora fragariaefolia</name>
    <dbReference type="NCBI Taxonomy" id="1490495"/>
    <lineage>
        <taxon>Eukaryota</taxon>
        <taxon>Sar</taxon>
        <taxon>Stramenopiles</taxon>
        <taxon>Oomycota</taxon>
        <taxon>Peronosporomycetes</taxon>
        <taxon>Peronosporales</taxon>
        <taxon>Peronosporaceae</taxon>
        <taxon>Phytophthora</taxon>
    </lineage>
</organism>
<evidence type="ECO:0000256" key="4">
    <source>
        <dbReference type="ARBA" id="ARBA00022759"/>
    </source>
</evidence>
<dbReference type="PANTHER" id="PTHR37984">
    <property type="entry name" value="PROTEIN CBG26694"/>
    <property type="match status" value="1"/>
</dbReference>
<proteinExistence type="predicted"/>
<evidence type="ECO:0000256" key="2">
    <source>
        <dbReference type="ARBA" id="ARBA00022695"/>
    </source>
</evidence>
<feature type="region of interest" description="Disordered" evidence="5">
    <location>
        <begin position="320"/>
        <end position="355"/>
    </location>
</feature>
<comment type="caution">
    <text evidence="7">The sequence shown here is derived from an EMBL/GenBank/DDBJ whole genome shotgun (WGS) entry which is preliminary data.</text>
</comment>
<dbReference type="Gene3D" id="3.30.70.270">
    <property type="match status" value="2"/>
</dbReference>
<evidence type="ECO:0000259" key="6">
    <source>
        <dbReference type="PROSITE" id="PS50878"/>
    </source>
</evidence>
<keyword evidence="2" id="KW-0548">Nucleotidyltransferase</keyword>
<dbReference type="PANTHER" id="PTHR37984:SF5">
    <property type="entry name" value="PROTEIN NYNRIN-LIKE"/>
    <property type="match status" value="1"/>
</dbReference>
<dbReference type="FunFam" id="3.30.70.270:FF:000020">
    <property type="entry name" value="Transposon Tf2-6 polyprotein-like Protein"/>
    <property type="match status" value="1"/>
</dbReference>
<evidence type="ECO:0000256" key="3">
    <source>
        <dbReference type="ARBA" id="ARBA00022722"/>
    </source>
</evidence>
<dbReference type="Pfam" id="PF08284">
    <property type="entry name" value="RVP_2"/>
    <property type="match status" value="1"/>
</dbReference>